<dbReference type="Pfam" id="PF13556">
    <property type="entry name" value="HTH_30"/>
    <property type="match status" value="1"/>
</dbReference>
<dbReference type="PANTHER" id="PTHR33744:SF1">
    <property type="entry name" value="DNA-BINDING TRANSCRIPTIONAL ACTIVATOR ADER"/>
    <property type="match status" value="1"/>
</dbReference>
<dbReference type="Gene3D" id="1.10.10.2840">
    <property type="entry name" value="PucR C-terminal helix-turn-helix domain"/>
    <property type="match status" value="1"/>
</dbReference>
<gene>
    <name evidence="2" type="ORF">N4S67_15995</name>
</gene>
<evidence type="ECO:0000313" key="3">
    <source>
        <dbReference type="Proteomes" id="UP001206639"/>
    </source>
</evidence>
<proteinExistence type="predicted"/>
<sequence length="88" mass="9816">MQKFATGQPAGLDAAGRADELLRDLTAFLDHNGHWGAAAGALHVHRHTMRNRVITIERLTGRRLDSAHDRHELWLALRARDAARMSSV</sequence>
<dbReference type="RefSeq" id="WP_260993933.1">
    <property type="nucleotide sequence ID" value="NZ_JAODWD010000003.1"/>
</dbReference>
<feature type="domain" description="PucR C-terminal helix-turn-helix" evidence="1">
    <location>
        <begin position="21"/>
        <end position="79"/>
    </location>
</feature>
<reference evidence="3" key="1">
    <citation type="submission" date="2023-07" db="EMBL/GenBank/DDBJ databases">
        <authorList>
            <person name="Deng Y."/>
            <person name="Zhang Y.-Q."/>
        </authorList>
    </citation>
    <scope>NUCLEOTIDE SEQUENCE [LARGE SCALE GENOMIC DNA]</scope>
    <source>
        <strain evidence="3">CPCC 205710</strain>
    </source>
</reference>
<keyword evidence="3" id="KW-1185">Reference proteome</keyword>
<dbReference type="Proteomes" id="UP001206639">
    <property type="component" value="Unassembled WGS sequence"/>
</dbReference>
<dbReference type="EMBL" id="JAODWD010000003">
    <property type="protein sequence ID" value="MCT7659923.1"/>
    <property type="molecule type" value="Genomic_DNA"/>
</dbReference>
<dbReference type="PANTHER" id="PTHR33744">
    <property type="entry name" value="CARBOHYDRATE DIACID REGULATOR"/>
    <property type="match status" value="1"/>
</dbReference>
<evidence type="ECO:0000313" key="2">
    <source>
        <dbReference type="EMBL" id="MCT7659923.1"/>
    </source>
</evidence>
<comment type="caution">
    <text evidence="2">The sequence shown here is derived from an EMBL/GenBank/DDBJ whole genome shotgun (WGS) entry which is preliminary data.</text>
</comment>
<dbReference type="InterPro" id="IPR051448">
    <property type="entry name" value="CdaR-like_regulators"/>
</dbReference>
<protein>
    <submittedName>
        <fullName evidence="2">Helix-turn-helix domain-containing protein</fullName>
    </submittedName>
</protein>
<organism evidence="2 3">
    <name type="scientific">Mycobacterium deserti</name>
    <dbReference type="NCBI Taxonomy" id="2978347"/>
    <lineage>
        <taxon>Bacteria</taxon>
        <taxon>Bacillati</taxon>
        <taxon>Actinomycetota</taxon>
        <taxon>Actinomycetes</taxon>
        <taxon>Mycobacteriales</taxon>
        <taxon>Mycobacteriaceae</taxon>
        <taxon>Mycobacterium</taxon>
    </lineage>
</organism>
<accession>A0ABT2MCC3</accession>
<dbReference type="InterPro" id="IPR025736">
    <property type="entry name" value="PucR_C-HTH_dom"/>
</dbReference>
<name>A0ABT2MCC3_9MYCO</name>
<evidence type="ECO:0000259" key="1">
    <source>
        <dbReference type="Pfam" id="PF13556"/>
    </source>
</evidence>
<dbReference type="InterPro" id="IPR042070">
    <property type="entry name" value="PucR_C-HTH_sf"/>
</dbReference>